<comment type="caution">
    <text evidence="1">The sequence shown here is derived from an EMBL/GenBank/DDBJ whole genome shotgun (WGS) entry which is preliminary data.</text>
</comment>
<reference evidence="1" key="1">
    <citation type="submission" date="2022-02" db="EMBL/GenBank/DDBJ databases">
        <title>Plant Genome Project.</title>
        <authorList>
            <person name="Zhang R.-G."/>
        </authorList>
    </citation>
    <scope>NUCLEOTIDE SEQUENCE</scope>
    <source>
        <strain evidence="1">AT1</strain>
    </source>
</reference>
<keyword evidence="2" id="KW-1185">Reference proteome</keyword>
<proteinExistence type="predicted"/>
<organism evidence="1 2">
    <name type="scientific">Rhododendron molle</name>
    <name type="common">Chinese azalea</name>
    <name type="synonym">Azalea mollis</name>
    <dbReference type="NCBI Taxonomy" id="49168"/>
    <lineage>
        <taxon>Eukaryota</taxon>
        <taxon>Viridiplantae</taxon>
        <taxon>Streptophyta</taxon>
        <taxon>Embryophyta</taxon>
        <taxon>Tracheophyta</taxon>
        <taxon>Spermatophyta</taxon>
        <taxon>Magnoliopsida</taxon>
        <taxon>eudicotyledons</taxon>
        <taxon>Gunneridae</taxon>
        <taxon>Pentapetalae</taxon>
        <taxon>asterids</taxon>
        <taxon>Ericales</taxon>
        <taxon>Ericaceae</taxon>
        <taxon>Ericoideae</taxon>
        <taxon>Rhodoreae</taxon>
        <taxon>Rhododendron</taxon>
    </lineage>
</organism>
<accession>A0ACC0MW55</accession>
<protein>
    <submittedName>
        <fullName evidence="1">Uncharacterized protein</fullName>
    </submittedName>
</protein>
<name>A0ACC0MW55_RHOML</name>
<sequence>MKKYLLLALHKVKVQLFPGLTNARYTGGSNIGETYVSMWKQLLQNPKTQLFRSSVSATLRSTRLERIPYSERYHWVLGPSEVSESFERNVGDRTLKVLKEGCKGSILPPNNPQSIRVKSILEEIVQGMHSGLRLPNSGRWSTRFDAQHLDGLKWEVVVVDSEDCDGTWYLTNGTIVVFTRFLERLQSDAEVAAILGHEVISILILLLGRREMEADYIELMLMASAGYDPQLVPPLYESRLDILPYRGIFASHPPGHKRAKKLKEPKVMEQAVAIYRDVTSGLGVRSFI</sequence>
<dbReference type="Proteomes" id="UP001062846">
    <property type="component" value="Chromosome 7"/>
</dbReference>
<evidence type="ECO:0000313" key="2">
    <source>
        <dbReference type="Proteomes" id="UP001062846"/>
    </source>
</evidence>
<dbReference type="EMBL" id="CM046394">
    <property type="protein sequence ID" value="KAI8545268.1"/>
    <property type="molecule type" value="Genomic_DNA"/>
</dbReference>
<gene>
    <name evidence="1" type="ORF">RHMOL_Rhmol07G0028200</name>
</gene>
<evidence type="ECO:0000313" key="1">
    <source>
        <dbReference type="EMBL" id="KAI8545268.1"/>
    </source>
</evidence>